<dbReference type="AlphaFoldDB" id="E9F612"/>
<keyword evidence="8" id="KW-1185">Reference proteome</keyword>
<dbReference type="GO" id="GO:0005975">
    <property type="term" value="P:carbohydrate metabolic process"/>
    <property type="evidence" value="ECO:0007669"/>
    <property type="project" value="InterPro"/>
</dbReference>
<organism evidence="7 8">
    <name type="scientific">Metarhizium robertsii (strain ARSEF 23 / ATCC MYA-3075)</name>
    <name type="common">Metarhizium anisopliae (strain ARSEF 23)</name>
    <dbReference type="NCBI Taxonomy" id="655844"/>
    <lineage>
        <taxon>Eukaryota</taxon>
        <taxon>Fungi</taxon>
        <taxon>Dikarya</taxon>
        <taxon>Ascomycota</taxon>
        <taxon>Pezizomycotina</taxon>
        <taxon>Sordariomycetes</taxon>
        <taxon>Hypocreomycetidae</taxon>
        <taxon>Hypocreales</taxon>
        <taxon>Clavicipitaceae</taxon>
        <taxon>Metarhizium</taxon>
    </lineage>
</organism>
<dbReference type="HOGENOM" id="CLU_008392_5_3_1"/>
<name>E9F612_METRA</name>
<dbReference type="PANTHER" id="PTHR30480:SF16">
    <property type="entry name" value="GLYCOSIDE HYDROLASE FAMILY 3 DOMAIN PROTEIN"/>
    <property type="match status" value="1"/>
</dbReference>
<reference evidence="7 8" key="2">
    <citation type="journal article" date="2014" name="Proc. Natl. Acad. Sci. U.S.A.">
        <title>Trajectory and genomic determinants of fungal-pathogen speciation and host adaptation.</title>
        <authorList>
            <person name="Hu X."/>
            <person name="Xiao G."/>
            <person name="Zheng P."/>
            <person name="Shang Y."/>
            <person name="Su Y."/>
            <person name="Zhang X."/>
            <person name="Liu X."/>
            <person name="Zhan S."/>
            <person name="St Leger R.J."/>
            <person name="Wang C."/>
        </authorList>
    </citation>
    <scope>GENOME REANNOTATION</scope>
    <source>
        <strain evidence="8">ARSEF 23 / ATCC MYA-3075</strain>
    </source>
</reference>
<dbReference type="Gene3D" id="3.40.50.1700">
    <property type="entry name" value="Glycoside hydrolase family 3 C-terminal domain"/>
    <property type="match status" value="1"/>
</dbReference>
<accession>E9F612</accession>
<evidence type="ECO:0000256" key="3">
    <source>
        <dbReference type="ARBA" id="ARBA00023180"/>
    </source>
</evidence>
<evidence type="ECO:0000256" key="4">
    <source>
        <dbReference type="ARBA" id="ARBA00023295"/>
    </source>
</evidence>
<reference evidence="7 8" key="1">
    <citation type="journal article" date="2011" name="PLoS Genet.">
        <title>Genome sequencing and comparative transcriptomics of the model entomopathogenic fungi Metarhizium anisopliae and M. acridum.</title>
        <authorList>
            <person name="Gao Q."/>
            <person name="Jin K."/>
            <person name="Ying S.H."/>
            <person name="Zhang Y."/>
            <person name="Xiao G."/>
            <person name="Shang Y."/>
            <person name="Duan Z."/>
            <person name="Hu X."/>
            <person name="Xie X.Q."/>
            <person name="Zhou G."/>
            <person name="Peng G."/>
            <person name="Luo Z."/>
            <person name="Huang W."/>
            <person name="Wang B."/>
            <person name="Fang W."/>
            <person name="Wang S."/>
            <person name="Zhong Y."/>
            <person name="Ma L.J."/>
            <person name="St Leger R.J."/>
            <person name="Zhao G.P."/>
            <person name="Pei Y."/>
            <person name="Feng M.G."/>
            <person name="Xia Y."/>
            <person name="Wang C."/>
        </authorList>
    </citation>
    <scope>NUCLEOTIDE SEQUENCE [LARGE SCALE GENOMIC DNA]</scope>
    <source>
        <strain evidence="8">ARSEF 23 / ATCC MYA-3075</strain>
    </source>
</reference>
<proteinExistence type="inferred from homology"/>
<dbReference type="InterPro" id="IPR001764">
    <property type="entry name" value="Glyco_hydro_3_N"/>
</dbReference>
<dbReference type="GeneID" id="19261997"/>
<dbReference type="PANTHER" id="PTHR30480">
    <property type="entry name" value="BETA-HEXOSAMINIDASE-RELATED"/>
    <property type="match status" value="1"/>
</dbReference>
<comment type="caution">
    <text evidence="7">The sequence shown here is derived from an EMBL/GenBank/DDBJ whole genome shotgun (WGS) entry which is preliminary data.</text>
</comment>
<dbReference type="SUPFAM" id="SSF51445">
    <property type="entry name" value="(Trans)glycosidases"/>
    <property type="match status" value="1"/>
</dbReference>
<evidence type="ECO:0000256" key="2">
    <source>
        <dbReference type="ARBA" id="ARBA00022801"/>
    </source>
</evidence>
<comment type="similarity">
    <text evidence="1">Belongs to the glycosyl hydrolase 3 family.</text>
</comment>
<evidence type="ECO:0000259" key="6">
    <source>
        <dbReference type="Pfam" id="PF00933"/>
    </source>
</evidence>
<dbReference type="KEGG" id="maj:MAA_07711"/>
<dbReference type="Pfam" id="PF00933">
    <property type="entry name" value="Glyco_hydro_3"/>
    <property type="match status" value="1"/>
</dbReference>
<dbReference type="GO" id="GO:0009254">
    <property type="term" value="P:peptidoglycan turnover"/>
    <property type="evidence" value="ECO:0007669"/>
    <property type="project" value="TreeGrafter"/>
</dbReference>
<keyword evidence="2 7" id="KW-0378">Hydrolase</keyword>
<evidence type="ECO:0000256" key="5">
    <source>
        <dbReference type="SAM" id="MobiDB-lite"/>
    </source>
</evidence>
<dbReference type="OrthoDB" id="4215304at2759"/>
<keyword evidence="3" id="KW-0325">Glycoprotein</keyword>
<dbReference type="InterPro" id="IPR050226">
    <property type="entry name" value="NagZ_Beta-hexosaminidase"/>
</dbReference>
<dbReference type="Proteomes" id="UP000002498">
    <property type="component" value="Unassembled WGS sequence"/>
</dbReference>
<dbReference type="Gene3D" id="3.20.20.300">
    <property type="entry name" value="Glycoside hydrolase, family 3, N-terminal domain"/>
    <property type="match status" value="1"/>
</dbReference>
<gene>
    <name evidence="7" type="ORF">MAA_07711</name>
</gene>
<feature type="compositionally biased region" description="Polar residues" evidence="5">
    <location>
        <begin position="10"/>
        <end position="25"/>
    </location>
</feature>
<evidence type="ECO:0000313" key="7">
    <source>
        <dbReference type="EMBL" id="EFY96898.1"/>
    </source>
</evidence>
<dbReference type="InterPro" id="IPR017853">
    <property type="entry name" value="GH"/>
</dbReference>
<evidence type="ECO:0000313" key="8">
    <source>
        <dbReference type="Proteomes" id="UP000002498"/>
    </source>
</evidence>
<keyword evidence="4" id="KW-0326">Glycosidase</keyword>
<dbReference type="EMBL" id="ADNJ02000001">
    <property type="protein sequence ID" value="EFY96898.1"/>
    <property type="molecule type" value="Genomic_DNA"/>
</dbReference>
<feature type="region of interest" description="Disordered" evidence="5">
    <location>
        <begin position="1"/>
        <end position="27"/>
    </location>
</feature>
<evidence type="ECO:0000256" key="1">
    <source>
        <dbReference type="ARBA" id="ARBA00005336"/>
    </source>
</evidence>
<dbReference type="InterPro" id="IPR036881">
    <property type="entry name" value="Glyco_hydro_3_C_sf"/>
</dbReference>
<protein>
    <submittedName>
        <fullName evidence="7">Glycoside hydrolase family 3 protein</fullName>
    </submittedName>
</protein>
<dbReference type="GO" id="GO:0004553">
    <property type="term" value="F:hydrolase activity, hydrolyzing O-glycosyl compounds"/>
    <property type="evidence" value="ECO:0007669"/>
    <property type="project" value="InterPro"/>
</dbReference>
<feature type="domain" description="Glycoside hydrolase family 3 N-terminal" evidence="6">
    <location>
        <begin position="52"/>
        <end position="358"/>
    </location>
</feature>
<sequence length="566" mass="60787">MRPSIICDQDASQPLTGDGQPSTRNIKPAPTLIFPTDPACMGLFAVGFYGTEINKEIKSLIQDYGVGAVLLFKRNIKDAAQLQALCLGLQQLAKDAGHTQPLFVGIDQENGLVTRISPPVAAQLPGPMALGAAASLESAYHVAKATGNMLRYFGINMNYAPVGDVNNEPLNPVIGVRSPGDDADKVARFAAECAKGLRETRVAPCIKHFPGHGDTAVDSHYGLPVVNKTREELEALELVPFRRAAAEGIEMVMTAHIALPEASGSHLPATLSPETIKILREDLGFEGVIMTDCMEMDGVRAAYGTVEGALMALKAGVDNVMICHTYDVQAASIDRVCEALHAGELSQARLDASLKRLRDLKDKYTSWDTALEARPPSDLARLNKENEALARDIYANATTVVRSEAGLLPVSRTASTVFVSPGVNVPTSGAASSGEELQKTRVPWVSGAFGDSLRRYNPAVEDIRFTESTLTPEQWGRVEDAAVVVLATRNARESQYQRSLGLEIARRRAGRTLIAVATCSPYDFIDDEAEVRNYIAVYEPTLEAFASAADIIYGAATARGTLPVAH</sequence>
<dbReference type="RefSeq" id="XP_007823900.1">
    <property type="nucleotide sequence ID" value="XM_007825709.1"/>
</dbReference>
<dbReference type="InterPro" id="IPR036962">
    <property type="entry name" value="Glyco_hydro_3_N_sf"/>
</dbReference>